<protein>
    <submittedName>
        <fullName evidence="4">DUF4139 domain-containing protein</fullName>
    </submittedName>
</protein>
<proteinExistence type="predicted"/>
<dbReference type="PANTHER" id="PTHR31005">
    <property type="entry name" value="DUF4139 DOMAIN-CONTAINING PROTEIN"/>
    <property type="match status" value="1"/>
</dbReference>
<evidence type="ECO:0000313" key="4">
    <source>
        <dbReference type="EMBL" id="WXB19147.1"/>
    </source>
</evidence>
<sequence length="533" mass="58845">MSNEAHISEVHATIARTVTFFEDRAEIVRTAHATLRPGAAWIVFSGVTPFIDERSVQVRLLEGEGRVLAARVKRRVHHEETLGREELDALEAELRQADRRLAEANEGIERARARGEMTRELLERWAAGLSGVPRGLRENGQGRAVVDAWRGAYDTLVRAEADVLAAADAAWSLKLRAEDEVAHAASRLQNGSERHVRHEALVQVRVEASSAGPALFEITYRTPGALWRPEHVARFGHGQGDAREGSLDLLTWATVWQRTGEDWRSVEVRLSTARPAQHAVPPLLDDDRIATRRKSDAERKRTVVEGREQEILSAAIAGGRTDVDQMPGVDDGGLPLVYEARSRADLYSDGRPARLEIAQVRLPARVELVAYPELAEVAHLRATATLSEGGPLLAGPVHVHYEGTAAGRARTRFVGKGEAFELGLGTDDAVRVRREVEKDDDTSAILGTQKRKRTVNVWLSNLGRDPKRVRVTERVPVSEIEGLEIDVATGQGWHIDPRDGFATYDLELAGDATRKLTLVYELRASSKIVLPDL</sequence>
<gene>
    <name evidence="4" type="ORF">LZC94_18155</name>
</gene>
<dbReference type="Pfam" id="PF13600">
    <property type="entry name" value="DUF4140"/>
    <property type="match status" value="1"/>
</dbReference>
<dbReference type="NCBIfam" id="TIGR02231">
    <property type="entry name" value="mucoidy inhibitor MuiA family protein"/>
    <property type="match status" value="1"/>
</dbReference>
<dbReference type="Proteomes" id="UP001370348">
    <property type="component" value="Chromosome"/>
</dbReference>
<dbReference type="InterPro" id="IPR011935">
    <property type="entry name" value="CHP02231"/>
</dbReference>
<keyword evidence="1" id="KW-0175">Coiled coil</keyword>
<evidence type="ECO:0000259" key="2">
    <source>
        <dbReference type="Pfam" id="PF13598"/>
    </source>
</evidence>
<evidence type="ECO:0000259" key="3">
    <source>
        <dbReference type="Pfam" id="PF13600"/>
    </source>
</evidence>
<feature type="coiled-coil region" evidence="1">
    <location>
        <begin position="80"/>
        <end position="114"/>
    </location>
</feature>
<dbReference type="Pfam" id="PF13598">
    <property type="entry name" value="DUF4139"/>
    <property type="match status" value="1"/>
</dbReference>
<feature type="domain" description="DUF4139" evidence="2">
    <location>
        <begin position="217"/>
        <end position="524"/>
    </location>
</feature>
<organism evidence="4 5">
    <name type="scientific">Pendulispora albinea</name>
    <dbReference type="NCBI Taxonomy" id="2741071"/>
    <lineage>
        <taxon>Bacteria</taxon>
        <taxon>Pseudomonadati</taxon>
        <taxon>Myxococcota</taxon>
        <taxon>Myxococcia</taxon>
        <taxon>Myxococcales</taxon>
        <taxon>Sorangiineae</taxon>
        <taxon>Pendulisporaceae</taxon>
        <taxon>Pendulispora</taxon>
    </lineage>
</organism>
<keyword evidence="5" id="KW-1185">Reference proteome</keyword>
<dbReference type="InterPro" id="IPR037291">
    <property type="entry name" value="DUF4139"/>
</dbReference>
<dbReference type="RefSeq" id="WP_394828773.1">
    <property type="nucleotide sequence ID" value="NZ_CP089984.1"/>
</dbReference>
<accession>A0ABZ2M9I7</accession>
<evidence type="ECO:0000313" key="5">
    <source>
        <dbReference type="Proteomes" id="UP001370348"/>
    </source>
</evidence>
<dbReference type="PANTHER" id="PTHR31005:SF8">
    <property type="entry name" value="DUF4139 DOMAIN-CONTAINING PROTEIN"/>
    <property type="match status" value="1"/>
</dbReference>
<name>A0ABZ2M9I7_9BACT</name>
<feature type="domain" description="DUF4140" evidence="3">
    <location>
        <begin position="18"/>
        <end position="116"/>
    </location>
</feature>
<evidence type="ECO:0000256" key="1">
    <source>
        <dbReference type="SAM" id="Coils"/>
    </source>
</evidence>
<dbReference type="EMBL" id="CP089984">
    <property type="protein sequence ID" value="WXB19147.1"/>
    <property type="molecule type" value="Genomic_DNA"/>
</dbReference>
<dbReference type="InterPro" id="IPR025554">
    <property type="entry name" value="DUF4140"/>
</dbReference>
<reference evidence="4 5" key="1">
    <citation type="submission" date="2021-12" db="EMBL/GenBank/DDBJ databases">
        <title>Discovery of the Pendulisporaceae a myxobacterial family with distinct sporulation behavior and unique specialized metabolism.</title>
        <authorList>
            <person name="Garcia R."/>
            <person name="Popoff A."/>
            <person name="Bader C.D."/>
            <person name="Loehr J."/>
            <person name="Walesch S."/>
            <person name="Walt C."/>
            <person name="Boldt J."/>
            <person name="Bunk B."/>
            <person name="Haeckl F.J.F.P.J."/>
            <person name="Gunesch A.P."/>
            <person name="Birkelbach J."/>
            <person name="Nuebel U."/>
            <person name="Pietschmann T."/>
            <person name="Bach T."/>
            <person name="Mueller R."/>
        </authorList>
    </citation>
    <scope>NUCLEOTIDE SEQUENCE [LARGE SCALE GENOMIC DNA]</scope>
    <source>
        <strain evidence="4 5">MSr11954</strain>
    </source>
</reference>